<reference evidence="1" key="1">
    <citation type="journal article" date="2020" name="Stud. Mycol.">
        <title>101 Dothideomycetes genomes: a test case for predicting lifestyles and emergence of pathogens.</title>
        <authorList>
            <person name="Haridas S."/>
            <person name="Albert R."/>
            <person name="Binder M."/>
            <person name="Bloem J."/>
            <person name="Labutti K."/>
            <person name="Salamov A."/>
            <person name="Andreopoulos B."/>
            <person name="Baker S."/>
            <person name="Barry K."/>
            <person name="Bills G."/>
            <person name="Bluhm B."/>
            <person name="Cannon C."/>
            <person name="Castanera R."/>
            <person name="Culley D."/>
            <person name="Daum C."/>
            <person name="Ezra D."/>
            <person name="Gonzalez J."/>
            <person name="Henrissat B."/>
            <person name="Kuo A."/>
            <person name="Liang C."/>
            <person name="Lipzen A."/>
            <person name="Lutzoni F."/>
            <person name="Magnuson J."/>
            <person name="Mondo S."/>
            <person name="Nolan M."/>
            <person name="Ohm R."/>
            <person name="Pangilinan J."/>
            <person name="Park H.-J."/>
            <person name="Ramirez L."/>
            <person name="Alfaro M."/>
            <person name="Sun H."/>
            <person name="Tritt A."/>
            <person name="Yoshinaga Y."/>
            <person name="Zwiers L.-H."/>
            <person name="Turgeon B."/>
            <person name="Goodwin S."/>
            <person name="Spatafora J."/>
            <person name="Crous P."/>
            <person name="Grigoriev I."/>
        </authorList>
    </citation>
    <scope>NUCLEOTIDE SEQUENCE</scope>
    <source>
        <strain evidence="1">ATCC 200398</strain>
    </source>
</reference>
<organism evidence="1 2">
    <name type="scientific">Lindgomyces ingoldianus</name>
    <dbReference type="NCBI Taxonomy" id="673940"/>
    <lineage>
        <taxon>Eukaryota</taxon>
        <taxon>Fungi</taxon>
        <taxon>Dikarya</taxon>
        <taxon>Ascomycota</taxon>
        <taxon>Pezizomycotina</taxon>
        <taxon>Dothideomycetes</taxon>
        <taxon>Pleosporomycetidae</taxon>
        <taxon>Pleosporales</taxon>
        <taxon>Lindgomycetaceae</taxon>
        <taxon>Lindgomyces</taxon>
    </lineage>
</organism>
<dbReference type="Proteomes" id="UP000799755">
    <property type="component" value="Unassembled WGS sequence"/>
</dbReference>
<accession>A0ACB6QAN3</accession>
<name>A0ACB6QAN3_9PLEO</name>
<dbReference type="EMBL" id="MU003542">
    <property type="protein sequence ID" value="KAF2463967.1"/>
    <property type="molecule type" value="Genomic_DNA"/>
</dbReference>
<comment type="caution">
    <text evidence="1">The sequence shown here is derived from an EMBL/GenBank/DDBJ whole genome shotgun (WGS) entry which is preliminary data.</text>
</comment>
<gene>
    <name evidence="1" type="ORF">BDR25DRAFT_362165</name>
</gene>
<keyword evidence="2" id="KW-1185">Reference proteome</keyword>
<protein>
    <submittedName>
        <fullName evidence="1">Uncharacterized protein</fullName>
    </submittedName>
</protein>
<sequence length="105" mass="11588">MPCGFLTNRLVSTPHTFSFVTEILPLLVKSWLALSTSSFASISNAQVLSISGMLLYLRERDEPIVPSYIGFALVPLLLCQEVIILRTVRKRIRSAHAAALTSATR</sequence>
<evidence type="ECO:0000313" key="2">
    <source>
        <dbReference type="Proteomes" id="UP000799755"/>
    </source>
</evidence>
<evidence type="ECO:0000313" key="1">
    <source>
        <dbReference type="EMBL" id="KAF2463967.1"/>
    </source>
</evidence>
<proteinExistence type="predicted"/>